<dbReference type="HOGENOM" id="CLU_029111_0_0_9"/>
<dbReference type="RefSeq" id="WP_006599705.1">
    <property type="nucleotide sequence ID" value="NZ_GL622359.1"/>
</dbReference>
<comment type="caution">
    <text evidence="1">The sequence shown here is derived from an EMBL/GenBank/DDBJ whole genome shotgun (WGS) entry which is preliminary data.</text>
</comment>
<keyword evidence="2" id="KW-1185">Reference proteome</keyword>
<evidence type="ECO:0000313" key="1">
    <source>
        <dbReference type="EMBL" id="EFV00635.1"/>
    </source>
</evidence>
<reference evidence="1 2" key="1">
    <citation type="submission" date="2010-12" db="EMBL/GenBank/DDBJ databases">
        <authorList>
            <person name="Muzny D."/>
            <person name="Qin X."/>
            <person name="Deng J."/>
            <person name="Jiang H."/>
            <person name="Liu Y."/>
            <person name="Qu J."/>
            <person name="Song X.-Z."/>
            <person name="Zhang L."/>
            <person name="Thornton R."/>
            <person name="Coyle M."/>
            <person name="Francisco L."/>
            <person name="Jackson L."/>
            <person name="Javaid M."/>
            <person name="Korchina V."/>
            <person name="Kovar C."/>
            <person name="Mata R."/>
            <person name="Mathew T."/>
            <person name="Ngo R."/>
            <person name="Nguyen L."/>
            <person name="Nguyen N."/>
            <person name="Okwuonu G."/>
            <person name="Ongeri F."/>
            <person name="Pham C."/>
            <person name="Simmons D."/>
            <person name="Wilczek-Boney K."/>
            <person name="Hale W."/>
            <person name="Jakkamsetti A."/>
            <person name="Pham P."/>
            <person name="Ruth R."/>
            <person name="San Lucas F."/>
            <person name="Warren J."/>
            <person name="Zhang J."/>
            <person name="Zhao Z."/>
            <person name="Zhou C."/>
            <person name="Zhu D."/>
            <person name="Lee S."/>
            <person name="Bess C."/>
            <person name="Blankenburg K."/>
            <person name="Forbes L."/>
            <person name="Fu Q."/>
            <person name="Gubbala S."/>
            <person name="Hirani K."/>
            <person name="Jayaseelan J.C."/>
            <person name="Lara F."/>
            <person name="Munidasa M."/>
            <person name="Palculict T."/>
            <person name="Patil S."/>
            <person name="Pu L.-L."/>
            <person name="Saada N."/>
            <person name="Tang L."/>
            <person name="Weissenberger G."/>
            <person name="Zhu Y."/>
            <person name="Hemphill L."/>
            <person name="Shang Y."/>
            <person name="Youmans B."/>
            <person name="Ayvaz T."/>
            <person name="Ross M."/>
            <person name="Santibanez J."/>
            <person name="Aqrawi P."/>
            <person name="Gross S."/>
            <person name="Joshi V."/>
            <person name="Fowler G."/>
            <person name="Nazareth L."/>
            <person name="Reid J."/>
            <person name="Worley K."/>
            <person name="Petrosino J."/>
            <person name="Highlander S."/>
            <person name="Gibbs R."/>
        </authorList>
    </citation>
    <scope>NUCLEOTIDE SEQUENCE [LARGE SCALE GENOMIC DNA]</scope>
    <source>
        <strain evidence="1 2">ATCC 23263</strain>
    </source>
</reference>
<proteinExistence type="predicted"/>
<organism evidence="1 2">
    <name type="scientific">Pseudoramibacter alactolyticus ATCC 23263</name>
    <dbReference type="NCBI Taxonomy" id="887929"/>
    <lineage>
        <taxon>Bacteria</taxon>
        <taxon>Bacillati</taxon>
        <taxon>Bacillota</taxon>
        <taxon>Clostridia</taxon>
        <taxon>Eubacteriales</taxon>
        <taxon>Eubacteriaceae</taxon>
        <taxon>Pseudoramibacter</taxon>
    </lineage>
</organism>
<gene>
    <name evidence="1" type="ORF">HMP0721_2283</name>
</gene>
<dbReference type="OrthoDB" id="53782at2"/>
<dbReference type="AlphaFoldDB" id="E6MJU8"/>
<evidence type="ECO:0000313" key="2">
    <source>
        <dbReference type="Proteomes" id="UP000004754"/>
    </source>
</evidence>
<sequence>MLNPYVWQLYLNGPGRKTVAFFKKNLSITFTKDYADDIYRFHRLYCPSENILKEHHRQLVDLHKTHPNIKRFVSSVRNALSSTRDCYSLLNDLYEVLEEDLEKPNAIFSEFSTGIAYYTTLMAIESPEWCVPYYFQYTFNVLTRIAETFGIDLPEIPPKKDYRGRFFYYAKICETLKAFREIHHLSPYELCAFLYDFAPRYIGGTKSFIIPVEKLPEPKSVYFIGGAKDDAFLSKHTHTITPWQCSPDTLAGDVIVMYLRSPISAIDSIWRSVSTGFNDPFFYYYRCTYIAQPKSISRFSLQAMRQDPIFSKLSTVRKNMQGINGVELQPSVYNHLLDLTHASLPKLAAPSAGDDSVHPIAREKDVEDQLIKPFLKRLGYSEQDYEQQLYIPIGNHNGTLIPDFVIRPRIQNENPTAFFLIEAKKSIAAARDLEDAKRQARSYARQLNAAFTVVASQEGLWIASVADDYTQDILIHTWDELKNVDCFHAVAARLGKAR</sequence>
<dbReference type="eggNOG" id="ENOG5030I1Q">
    <property type="taxonomic scope" value="Bacteria"/>
</dbReference>
<dbReference type="Proteomes" id="UP000004754">
    <property type="component" value="Unassembled WGS sequence"/>
</dbReference>
<accession>E6MJU8</accession>
<dbReference type="EMBL" id="AEQN01000032">
    <property type="protein sequence ID" value="EFV00635.1"/>
    <property type="molecule type" value="Genomic_DNA"/>
</dbReference>
<dbReference type="STRING" id="887929.HMP0721_2283"/>
<protein>
    <submittedName>
        <fullName evidence="1">Type I restriction enzyme HsdR protein N-terminal domain protein</fullName>
    </submittedName>
</protein>
<name>E6MJU8_9FIRM</name>